<keyword evidence="1" id="KW-0732">Signal</keyword>
<dbReference type="Proteomes" id="UP000465622">
    <property type="component" value="Chromosome"/>
</dbReference>
<evidence type="ECO:0000313" key="5">
    <source>
        <dbReference type="Proteomes" id="UP001241092"/>
    </source>
</evidence>
<name>A0AAI8TU61_MYCME</name>
<feature type="signal peptide" evidence="1">
    <location>
        <begin position="1"/>
        <end position="29"/>
    </location>
</feature>
<reference evidence="3" key="3">
    <citation type="submission" date="2023-03" db="EMBL/GenBank/DDBJ databases">
        <title>Draft genome sequence of a Mycolicibacterium mageritense strain H4_3_1 isolated from a hybrid biological-inorganic system reactor.</title>
        <authorList>
            <person name="Feng X."/>
            <person name="Kazama D."/>
            <person name="Sato K."/>
            <person name="Kobayashi H."/>
        </authorList>
    </citation>
    <scope>NUCLEOTIDE SEQUENCE</scope>
    <source>
        <strain evidence="3">H4_3_1</strain>
    </source>
</reference>
<organism evidence="3 5">
    <name type="scientific">Mycolicibacterium mageritense</name>
    <name type="common">Mycobacterium mageritense</name>
    <dbReference type="NCBI Taxonomy" id="53462"/>
    <lineage>
        <taxon>Bacteria</taxon>
        <taxon>Bacillati</taxon>
        <taxon>Actinomycetota</taxon>
        <taxon>Actinomycetes</taxon>
        <taxon>Mycobacteriales</taxon>
        <taxon>Mycobacteriaceae</taxon>
        <taxon>Mycolicibacterium</taxon>
    </lineage>
</organism>
<dbReference type="EMBL" id="AP022567">
    <property type="protein sequence ID" value="BBX36183.1"/>
    <property type="molecule type" value="Genomic_DNA"/>
</dbReference>
<dbReference type="EMBL" id="AP027452">
    <property type="protein sequence ID" value="BDY31008.1"/>
    <property type="molecule type" value="Genomic_DNA"/>
</dbReference>
<evidence type="ECO:0000256" key="1">
    <source>
        <dbReference type="SAM" id="SignalP"/>
    </source>
</evidence>
<dbReference type="Proteomes" id="UP001241092">
    <property type="component" value="Chromosome"/>
</dbReference>
<feature type="chain" id="PRO_5042616224" evidence="1">
    <location>
        <begin position="30"/>
        <end position="79"/>
    </location>
</feature>
<protein>
    <submittedName>
        <fullName evidence="3">Uncharacterized protein</fullName>
    </submittedName>
</protein>
<sequence length="79" mass="7613">MKNAQRAVASRRIKLVAATCGFAAIGALGATVGMGQTAAAPSIPTQMGGMTLGATATVSTPPTAPATSFAAPAVKATPK</sequence>
<gene>
    <name evidence="3" type="ORF">hbim_04960</name>
    <name evidence="2" type="ORF">MMAGJ_54650</name>
</gene>
<dbReference type="RefSeq" id="WP_036436658.1">
    <property type="nucleotide sequence ID" value="NZ_AP022567.1"/>
</dbReference>
<reference evidence="2" key="2">
    <citation type="submission" date="2020-02" db="EMBL/GenBank/DDBJ databases">
        <authorList>
            <person name="Matsumoto Y."/>
            <person name="Motooka D."/>
            <person name="Nakamura S."/>
        </authorList>
    </citation>
    <scope>NUCLEOTIDE SEQUENCE</scope>
    <source>
        <strain evidence="2">JCM 12375</strain>
    </source>
</reference>
<reference evidence="2 4" key="1">
    <citation type="journal article" date="2019" name="Emerg. Microbes Infect.">
        <title>Comprehensive subspecies identification of 175 nontuberculous mycobacteria species based on 7547 genomic profiles.</title>
        <authorList>
            <person name="Matsumoto Y."/>
            <person name="Kinjo T."/>
            <person name="Motooka D."/>
            <person name="Nabeya D."/>
            <person name="Jung N."/>
            <person name="Uechi K."/>
            <person name="Horii T."/>
            <person name="Iida T."/>
            <person name="Fujita J."/>
            <person name="Nakamura S."/>
        </authorList>
    </citation>
    <scope>NUCLEOTIDE SEQUENCE [LARGE SCALE GENOMIC DNA]</scope>
    <source>
        <strain evidence="2 4">JCM 12375</strain>
    </source>
</reference>
<proteinExistence type="predicted"/>
<evidence type="ECO:0000313" key="3">
    <source>
        <dbReference type="EMBL" id="BDY31008.1"/>
    </source>
</evidence>
<evidence type="ECO:0000313" key="4">
    <source>
        <dbReference type="Proteomes" id="UP000465622"/>
    </source>
</evidence>
<evidence type="ECO:0000313" key="2">
    <source>
        <dbReference type="EMBL" id="BBX36183.1"/>
    </source>
</evidence>
<accession>A0AAI8TU61</accession>
<keyword evidence="4" id="KW-1185">Reference proteome</keyword>
<dbReference type="AlphaFoldDB" id="A0AAI8TU61"/>